<gene>
    <name evidence="2" type="ORF">GEV47_04685</name>
</gene>
<dbReference type="RefSeq" id="WP_153233507.1">
    <property type="nucleotide sequence ID" value="NZ_WINI01000001.1"/>
</dbReference>
<sequence length="145" mass="15784">MRITKITTCFSLLLLAMSSTYASPPPQPAAKHPYVGTWAFAFPGKGCVETYKVHPNGTTSIVSDDELAESAYEISAKPSKKGFYKLVNTVTSNNGKADCSGNFLSAGTKSTYYLQFSPSADMFLMCEDESLHACFGPLMRVQEKN</sequence>
<dbReference type="Proteomes" id="UP000451565">
    <property type="component" value="Unassembled WGS sequence"/>
</dbReference>
<evidence type="ECO:0000313" key="3">
    <source>
        <dbReference type="Proteomes" id="UP000451565"/>
    </source>
</evidence>
<proteinExistence type="predicted"/>
<dbReference type="OrthoDB" id="8538300at2"/>
<keyword evidence="3" id="KW-1185">Reference proteome</keyword>
<organism evidence="2 3">
    <name type="scientific">Glaciimonas soli</name>
    <dbReference type="NCBI Taxonomy" id="2590999"/>
    <lineage>
        <taxon>Bacteria</taxon>
        <taxon>Pseudomonadati</taxon>
        <taxon>Pseudomonadota</taxon>
        <taxon>Betaproteobacteria</taxon>
        <taxon>Burkholderiales</taxon>
        <taxon>Oxalobacteraceae</taxon>
        <taxon>Glaciimonas</taxon>
    </lineage>
</organism>
<name>A0A843YM50_9BURK</name>
<feature type="signal peptide" evidence="1">
    <location>
        <begin position="1"/>
        <end position="22"/>
    </location>
</feature>
<comment type="caution">
    <text evidence="2">The sequence shown here is derived from an EMBL/GenBank/DDBJ whole genome shotgun (WGS) entry which is preliminary data.</text>
</comment>
<dbReference type="EMBL" id="WINI01000001">
    <property type="protein sequence ID" value="MQQ99979.1"/>
    <property type="molecule type" value="Genomic_DNA"/>
</dbReference>
<feature type="chain" id="PRO_5032742016" evidence="1">
    <location>
        <begin position="23"/>
        <end position="145"/>
    </location>
</feature>
<dbReference type="AlphaFoldDB" id="A0A843YM50"/>
<evidence type="ECO:0000313" key="2">
    <source>
        <dbReference type="EMBL" id="MQQ99979.1"/>
    </source>
</evidence>
<protein>
    <submittedName>
        <fullName evidence="2">Uncharacterized protein</fullName>
    </submittedName>
</protein>
<evidence type="ECO:0000256" key="1">
    <source>
        <dbReference type="SAM" id="SignalP"/>
    </source>
</evidence>
<accession>A0A843YM50</accession>
<keyword evidence="1" id="KW-0732">Signal</keyword>
<reference evidence="2 3" key="1">
    <citation type="submission" date="2019-10" db="EMBL/GenBank/DDBJ databases">
        <title>Glaciimonas soli sp. nov., a psychrophilic bacterium isolated from the forest soil of a high elevation mountain in Taiwan.</title>
        <authorList>
            <person name="Wang L.-T."/>
            <person name="Shieh W.Y."/>
        </authorList>
    </citation>
    <scope>NUCLEOTIDE SEQUENCE [LARGE SCALE GENOMIC DNA]</scope>
    <source>
        <strain evidence="2 3">GS1</strain>
    </source>
</reference>